<dbReference type="eggNOG" id="COG0582">
    <property type="taxonomic scope" value="Bacteria"/>
</dbReference>
<name>D3V7S7_XENBS</name>
<evidence type="ECO:0000256" key="1">
    <source>
        <dbReference type="ARBA" id="ARBA00023125"/>
    </source>
</evidence>
<dbReference type="SUPFAM" id="SSF56349">
    <property type="entry name" value="DNA breaking-rejoining enzymes"/>
    <property type="match status" value="1"/>
</dbReference>
<dbReference type="PATRIC" id="fig|406818.4.peg.2493"/>
<proteinExistence type="predicted"/>
<dbReference type="GO" id="GO:0003677">
    <property type="term" value="F:DNA binding"/>
    <property type="evidence" value="ECO:0007669"/>
    <property type="project" value="UniProtKB-KW"/>
</dbReference>
<dbReference type="RefSeq" id="WP_012989173.1">
    <property type="nucleotide sequence ID" value="NC_013892.1"/>
</dbReference>
<gene>
    <name evidence="2" type="ordered locus">XBJ1_2765</name>
</gene>
<accession>D3V7S7</accession>
<sequence length="113" mass="12923">MQGLKVNAEYVLRYFELYVFPKIGKLPHDEVPLHVWLSLIADISKQVPSIGIRILTYSKTAHRWAVRRGMTNFTPLSDVERSDLGGKGADDDIDPEIGARALRVYPNRRYLIL</sequence>
<dbReference type="InterPro" id="IPR011010">
    <property type="entry name" value="DNA_brk_join_enz"/>
</dbReference>
<dbReference type="Gene3D" id="1.10.150.130">
    <property type="match status" value="1"/>
</dbReference>
<evidence type="ECO:0000313" key="2">
    <source>
        <dbReference type="EMBL" id="CBJ81889.1"/>
    </source>
</evidence>
<dbReference type="InterPro" id="IPR010998">
    <property type="entry name" value="Integrase_recombinase_N"/>
</dbReference>
<dbReference type="EMBL" id="FN667741">
    <property type="protein sequence ID" value="CBJ81889.1"/>
    <property type="molecule type" value="Genomic_DNA"/>
</dbReference>
<dbReference type="AlphaFoldDB" id="D3V7S7"/>
<dbReference type="STRING" id="406818.XBJ1_2765"/>
<keyword evidence="1" id="KW-0238">DNA-binding</keyword>
<reference evidence="2" key="1">
    <citation type="journal article" date="2011" name="PLoS ONE">
        <title>The entomopathogenic bacterial endosymbionts xenorhabdus and photorhabdus: convergent lifestyles from divergent genomes.</title>
        <authorList>
            <person name="Chaston J.M."/>
            <person name="Suen G."/>
            <person name="Tucker S.L."/>
            <person name="Andersen A.W."/>
            <person name="Bhasin A."/>
            <person name="Bode E."/>
            <person name="Bode H.B."/>
            <person name="Brachmann A.O."/>
            <person name="Cowles C.E."/>
            <person name="Cowles K.N."/>
            <person name="Darby C."/>
            <person name="de Leon L."/>
            <person name="Drace K."/>
            <person name="Du Z."/>
            <person name="Givaudan A."/>
            <person name="Herbert Tran E.E."/>
            <person name="Jewell K.A."/>
            <person name="Knack J.J."/>
            <person name="Krasomil-Osterfeld K.C."/>
            <person name="Kukor R."/>
            <person name="Lanois A."/>
            <person name="Latreille P."/>
            <person name="Leimgruber N.K."/>
            <person name="Lipke C.M."/>
            <person name="Liu R."/>
            <person name="Lu X."/>
            <person name="Martens E.C."/>
            <person name="Marri P.R."/>
            <person name="Medigue C."/>
            <person name="Menard M.L."/>
            <person name="Miller N.M."/>
            <person name="Morales-Soto N."/>
            <person name="Norton S."/>
            <person name="Ogier J.C."/>
            <person name="Orchard S.S."/>
            <person name="Park D."/>
            <person name="Park Y."/>
            <person name="Qurollo B.A."/>
            <person name="Sugar D.R."/>
            <person name="Richards G.R."/>
            <person name="Rouy Z."/>
            <person name="Slominski B."/>
            <person name="Slominski K."/>
            <person name="Snyder H."/>
            <person name="Tjaden B.C."/>
            <person name="van der Hoeven R."/>
            <person name="Welch R.D."/>
            <person name="Wheeler C."/>
            <person name="Xiang B."/>
            <person name="Barbazuk B."/>
            <person name="Gaudriault S."/>
            <person name="Goodner B."/>
            <person name="Slater S.C."/>
            <person name="Forst S."/>
            <person name="Goldman B.S."/>
            <person name="Goodrich-Blair H."/>
        </authorList>
    </citation>
    <scope>NUCLEOTIDE SEQUENCE [LARGE SCALE GENOMIC DNA]</scope>
    <source>
        <strain evidence="2">SS-2004</strain>
    </source>
</reference>
<organism evidence="2 3">
    <name type="scientific">Xenorhabdus bovienii (strain SS-2004)</name>
    <name type="common">Xenorhabdus nematophila subsp. bovienii</name>
    <dbReference type="NCBI Taxonomy" id="406818"/>
    <lineage>
        <taxon>Bacteria</taxon>
        <taxon>Pseudomonadati</taxon>
        <taxon>Pseudomonadota</taxon>
        <taxon>Gammaproteobacteria</taxon>
        <taxon>Enterobacterales</taxon>
        <taxon>Morganellaceae</taxon>
        <taxon>Xenorhabdus</taxon>
    </lineage>
</organism>
<evidence type="ECO:0008006" key="4">
    <source>
        <dbReference type="Google" id="ProtNLM"/>
    </source>
</evidence>
<protein>
    <recommendedName>
        <fullName evidence="4">Integrase</fullName>
    </recommendedName>
</protein>
<dbReference type="Proteomes" id="UP000002045">
    <property type="component" value="Chromosome"/>
</dbReference>
<dbReference type="KEGG" id="xbo:XBJ1_2765"/>
<dbReference type="HOGENOM" id="CLU_2319429_0_0_6"/>
<evidence type="ECO:0000313" key="3">
    <source>
        <dbReference type="Proteomes" id="UP000002045"/>
    </source>
</evidence>